<sequence length="153" mass="17531">MQCIDYKQINMIGVALSQIENLFDLVKDITLIALHIQCFQIDPVTYITSLQILTFKITASNDDILNYLKDHAKDLIILQSDDNPAVYLADSCEKDRILFNINEELEKEQFGQTESLLNKNTYVFTQKISKDDQTVGLVQTNLVCYEINMGMLD</sequence>
<dbReference type="EMBL" id="CAJVQB010001105">
    <property type="protein sequence ID" value="CAG8521050.1"/>
    <property type="molecule type" value="Genomic_DNA"/>
</dbReference>
<protein>
    <submittedName>
        <fullName evidence="1">11163_t:CDS:1</fullName>
    </submittedName>
</protein>
<accession>A0ABM8W494</accession>
<comment type="caution">
    <text evidence="1">The sequence shown here is derived from an EMBL/GenBank/DDBJ whole genome shotgun (WGS) entry which is preliminary data.</text>
</comment>
<evidence type="ECO:0000313" key="1">
    <source>
        <dbReference type="EMBL" id="CAG8521050.1"/>
    </source>
</evidence>
<dbReference type="Proteomes" id="UP000789901">
    <property type="component" value="Unassembled WGS sequence"/>
</dbReference>
<organism evidence="1 2">
    <name type="scientific">Gigaspora margarita</name>
    <dbReference type="NCBI Taxonomy" id="4874"/>
    <lineage>
        <taxon>Eukaryota</taxon>
        <taxon>Fungi</taxon>
        <taxon>Fungi incertae sedis</taxon>
        <taxon>Mucoromycota</taxon>
        <taxon>Glomeromycotina</taxon>
        <taxon>Glomeromycetes</taxon>
        <taxon>Diversisporales</taxon>
        <taxon>Gigasporaceae</taxon>
        <taxon>Gigaspora</taxon>
    </lineage>
</organism>
<name>A0ABM8W494_GIGMA</name>
<gene>
    <name evidence="1" type="ORF">GMARGA_LOCUS3156</name>
</gene>
<reference evidence="1 2" key="1">
    <citation type="submission" date="2021-06" db="EMBL/GenBank/DDBJ databases">
        <authorList>
            <person name="Kallberg Y."/>
            <person name="Tangrot J."/>
            <person name="Rosling A."/>
        </authorList>
    </citation>
    <scope>NUCLEOTIDE SEQUENCE [LARGE SCALE GENOMIC DNA]</scope>
    <source>
        <strain evidence="1 2">120-4 pot B 10/14</strain>
    </source>
</reference>
<keyword evidence="2" id="KW-1185">Reference proteome</keyword>
<proteinExistence type="predicted"/>
<evidence type="ECO:0000313" key="2">
    <source>
        <dbReference type="Proteomes" id="UP000789901"/>
    </source>
</evidence>